<name>A0A820IRM7_9BILA</name>
<evidence type="ECO:0008006" key="3">
    <source>
        <dbReference type="Google" id="ProtNLM"/>
    </source>
</evidence>
<dbReference type="AlphaFoldDB" id="A0A820IRM7"/>
<feature type="non-terminal residue" evidence="1">
    <location>
        <position position="1"/>
    </location>
</feature>
<evidence type="ECO:0000313" key="1">
    <source>
        <dbReference type="EMBL" id="CAF4313575.1"/>
    </source>
</evidence>
<sequence>HFCCARCAQPFYGSKHFENKGLAYCFFFGCC</sequence>
<accession>A0A820IRM7</accession>
<proteinExistence type="predicted"/>
<organism evidence="1 2">
    <name type="scientific">Rotaria sordida</name>
    <dbReference type="NCBI Taxonomy" id="392033"/>
    <lineage>
        <taxon>Eukaryota</taxon>
        <taxon>Metazoa</taxon>
        <taxon>Spiralia</taxon>
        <taxon>Gnathifera</taxon>
        <taxon>Rotifera</taxon>
        <taxon>Eurotatoria</taxon>
        <taxon>Bdelloidea</taxon>
        <taxon>Philodinida</taxon>
        <taxon>Philodinidae</taxon>
        <taxon>Rotaria</taxon>
    </lineage>
</organism>
<dbReference type="EMBL" id="CAJOBD010039336">
    <property type="protein sequence ID" value="CAF4313575.1"/>
    <property type="molecule type" value="Genomic_DNA"/>
</dbReference>
<protein>
    <recommendedName>
        <fullName evidence="3">LIM zinc-binding domain-containing protein</fullName>
    </recommendedName>
</protein>
<dbReference type="Proteomes" id="UP000663836">
    <property type="component" value="Unassembled WGS sequence"/>
</dbReference>
<reference evidence="1" key="1">
    <citation type="submission" date="2021-02" db="EMBL/GenBank/DDBJ databases">
        <authorList>
            <person name="Nowell W R."/>
        </authorList>
    </citation>
    <scope>NUCLEOTIDE SEQUENCE</scope>
</reference>
<comment type="caution">
    <text evidence="1">The sequence shown here is derived from an EMBL/GenBank/DDBJ whole genome shotgun (WGS) entry which is preliminary data.</text>
</comment>
<evidence type="ECO:0000313" key="2">
    <source>
        <dbReference type="Proteomes" id="UP000663836"/>
    </source>
</evidence>
<gene>
    <name evidence="1" type="ORF">JBS370_LOCUS40790</name>
</gene>